<evidence type="ECO:0000259" key="2">
    <source>
        <dbReference type="Pfam" id="PF18166"/>
    </source>
</evidence>
<evidence type="ECO:0000313" key="4">
    <source>
        <dbReference type="Proteomes" id="UP001275315"/>
    </source>
</evidence>
<sequence length="302" mass="35350">MLVYDDLFKSILNQLDKEFHKDIINSSIVILDTPGIHTRFSNFATNMRELTREVFHTLAPDHEVMECQWYEKETNEGEADITRIQRMTYAIKGGLSNEFIQDELGIDFKDITKQLNKVIRTLNKYTHINEKVYYRDEKDGYEMVERTLSAFDNFLKTIKDIRSIILRKLEERLYNEVSDALMDDLIQEIDILATHYLIEDVWLGTVIVNKITASNIFIDIQGSVDIEHQYGSDGDYKRGDGIRIDSSYPFQVPLILDINYPLEISISHIKLKLIILPFMSKNPKKYYGIFNVQFYISNFSSQ</sequence>
<dbReference type="InterPro" id="IPR041584">
    <property type="entry name" value="Put_pPIWI_pnuc_2"/>
</dbReference>
<feature type="domain" description="Predicted pPIWI-associating nuclease" evidence="1">
    <location>
        <begin position="13"/>
        <end position="150"/>
    </location>
</feature>
<dbReference type="InterPro" id="IPR040556">
    <property type="entry name" value="pP_pnuc_1"/>
</dbReference>
<evidence type="ECO:0000259" key="1">
    <source>
        <dbReference type="Pfam" id="PF18165"/>
    </source>
</evidence>
<dbReference type="Pfam" id="PF18166">
    <property type="entry name" value="pP_pnuc_2"/>
    <property type="match status" value="1"/>
</dbReference>
<protein>
    <submittedName>
        <fullName evidence="3">Uncharacterized protein</fullName>
    </submittedName>
</protein>
<name>A0ABU5CUS5_9BACI</name>
<evidence type="ECO:0000313" key="3">
    <source>
        <dbReference type="EMBL" id="MDY0410124.1"/>
    </source>
</evidence>
<reference evidence="3 4" key="1">
    <citation type="submission" date="2023-10" db="EMBL/GenBank/DDBJ databases">
        <title>Virgibacillus soli CC-YMP-6 genome.</title>
        <authorList>
            <person name="Miliotis G."/>
            <person name="Sengupta P."/>
            <person name="Hameed A."/>
            <person name="Chuvochina M."/>
            <person name="Mcdonagh F."/>
            <person name="Simpson A.C."/>
            <person name="Singh N.K."/>
            <person name="Rekha P.D."/>
            <person name="Raman K."/>
            <person name="Hugenholtz P."/>
            <person name="Venkateswaran K."/>
        </authorList>
    </citation>
    <scope>NUCLEOTIDE SEQUENCE [LARGE SCALE GENOMIC DNA]</scope>
    <source>
        <strain evidence="3 4">CC-YMP-6</strain>
    </source>
</reference>
<dbReference type="RefSeq" id="WP_320380985.1">
    <property type="nucleotide sequence ID" value="NZ_JAWDIQ010000003.1"/>
</dbReference>
<feature type="domain" description="Predicted pPIWI-associating nuclease group 2" evidence="2">
    <location>
        <begin position="158"/>
        <end position="271"/>
    </location>
</feature>
<proteinExistence type="predicted"/>
<gene>
    <name evidence="3" type="ORF">RWD45_18200</name>
</gene>
<keyword evidence="4" id="KW-1185">Reference proteome</keyword>
<dbReference type="Pfam" id="PF18165">
    <property type="entry name" value="pP_pnuc_1"/>
    <property type="match status" value="1"/>
</dbReference>
<accession>A0ABU5CUS5</accession>
<organism evidence="3 4">
    <name type="scientific">Paracerasibacillus soli</name>
    <dbReference type="NCBI Taxonomy" id="480284"/>
    <lineage>
        <taxon>Bacteria</taxon>
        <taxon>Bacillati</taxon>
        <taxon>Bacillota</taxon>
        <taxon>Bacilli</taxon>
        <taxon>Bacillales</taxon>
        <taxon>Bacillaceae</taxon>
        <taxon>Paracerasibacillus</taxon>
    </lineage>
</organism>
<dbReference type="Proteomes" id="UP001275315">
    <property type="component" value="Unassembled WGS sequence"/>
</dbReference>
<comment type="caution">
    <text evidence="3">The sequence shown here is derived from an EMBL/GenBank/DDBJ whole genome shotgun (WGS) entry which is preliminary data.</text>
</comment>
<dbReference type="EMBL" id="JAWDIQ010000003">
    <property type="protein sequence ID" value="MDY0410124.1"/>
    <property type="molecule type" value="Genomic_DNA"/>
</dbReference>